<dbReference type="EC" id="3.8.1.2" evidence="3"/>
<dbReference type="NCBIfam" id="TIGR01428">
    <property type="entry name" value="HAD_type_II"/>
    <property type="match status" value="1"/>
</dbReference>
<sequence>MTERFEGIEACVFDAYGTLFDVHSAVARCRDDFGLEVEAAQVMSDTWRSKQLAYSWLRSLMGAEHYVPFWQVTGEALDFALETAFPGGPPTGLRQALMDSYRTLETYPEVIGVLQALKAAGMKTAILSNGSPDMLESVCDSTGCTALLDAVLSVDELGVFKPDPRVYQLAMAGLGVSTPGAISFQSSNAWDAAAASAFGFRVVWCNRFGQARERLPGSPDIELKTLEPLPAILCLA</sequence>
<dbReference type="Proteomes" id="UP000198615">
    <property type="component" value="Unassembled WGS sequence"/>
</dbReference>
<comment type="catalytic activity">
    <reaction evidence="3">
        <text>an (S)-2-haloacid + H2O = a (2R)-2-hydroxycarboxylate + a halide anion + H(+)</text>
        <dbReference type="Rhea" id="RHEA:11192"/>
        <dbReference type="ChEBI" id="CHEBI:15377"/>
        <dbReference type="ChEBI" id="CHEBI:15378"/>
        <dbReference type="ChEBI" id="CHEBI:16042"/>
        <dbReference type="ChEBI" id="CHEBI:58314"/>
        <dbReference type="ChEBI" id="CHEBI:137405"/>
        <dbReference type="EC" id="3.8.1.2"/>
    </reaction>
</comment>
<dbReference type="Pfam" id="PF00702">
    <property type="entry name" value="Hydrolase"/>
    <property type="match status" value="1"/>
</dbReference>
<organism evidence="4 5">
    <name type="scientific">Thalassobaculum litoreum DSM 18839</name>
    <dbReference type="NCBI Taxonomy" id="1123362"/>
    <lineage>
        <taxon>Bacteria</taxon>
        <taxon>Pseudomonadati</taxon>
        <taxon>Pseudomonadota</taxon>
        <taxon>Alphaproteobacteria</taxon>
        <taxon>Rhodospirillales</taxon>
        <taxon>Thalassobaculaceae</taxon>
        <taxon>Thalassobaculum</taxon>
    </lineage>
</organism>
<comment type="caution">
    <text evidence="4">The sequence shown here is derived from an EMBL/GenBank/DDBJ whole genome shotgun (WGS) entry which is preliminary data.</text>
</comment>
<dbReference type="PANTHER" id="PTHR43316">
    <property type="entry name" value="HYDROLASE, HALOACID DELAHOGENASE-RELATED"/>
    <property type="match status" value="1"/>
</dbReference>
<reference evidence="4 5" key="1">
    <citation type="submission" date="2016-10" db="EMBL/GenBank/DDBJ databases">
        <authorList>
            <person name="Varghese N."/>
            <person name="Submissions S."/>
        </authorList>
    </citation>
    <scope>NUCLEOTIDE SEQUENCE [LARGE SCALE GENOMIC DNA]</scope>
    <source>
        <strain evidence="4 5">DSM 18839</strain>
    </source>
</reference>
<dbReference type="InterPro" id="IPR023198">
    <property type="entry name" value="PGP-like_dom2"/>
</dbReference>
<accession>A0A8G2F1F7</accession>
<dbReference type="NCBIfam" id="TIGR01493">
    <property type="entry name" value="HAD-SF-IA-v2"/>
    <property type="match status" value="1"/>
</dbReference>
<dbReference type="InterPro" id="IPR023214">
    <property type="entry name" value="HAD_sf"/>
</dbReference>
<dbReference type="AlphaFoldDB" id="A0A8G2F1F7"/>
<dbReference type="PRINTS" id="PR00413">
    <property type="entry name" value="HADHALOGNASE"/>
</dbReference>
<protein>
    <recommendedName>
        <fullName evidence="3">(S)-2-haloacid dehalogenase</fullName>
        <ecNumber evidence="3">3.8.1.2</ecNumber>
    </recommendedName>
    <alternativeName>
        <fullName evidence="3">2-haloalkanoic acid dehalogenase</fullName>
    </alternativeName>
    <alternativeName>
        <fullName evidence="3">Halocarboxylic acid halidohydrolase</fullName>
    </alternativeName>
    <alternativeName>
        <fullName evidence="3">L-2-haloacid dehalogenase</fullName>
    </alternativeName>
</protein>
<gene>
    <name evidence="4" type="ORF">SAMN05660686_00468</name>
</gene>
<dbReference type="InterPro" id="IPR036412">
    <property type="entry name" value="HAD-like_sf"/>
</dbReference>
<evidence type="ECO:0000256" key="3">
    <source>
        <dbReference type="RuleBase" id="RU368077"/>
    </source>
</evidence>
<evidence type="ECO:0000256" key="1">
    <source>
        <dbReference type="ARBA" id="ARBA00008106"/>
    </source>
</evidence>
<comment type="similarity">
    <text evidence="1 3">Belongs to the HAD-like hydrolase superfamily. S-2-haloalkanoic acid dehalogenase family.</text>
</comment>
<dbReference type="InterPro" id="IPR051540">
    <property type="entry name" value="S-2-haloacid_dehalogenase"/>
</dbReference>
<dbReference type="SFLD" id="SFLDS00003">
    <property type="entry name" value="Haloacid_Dehalogenase"/>
    <property type="match status" value="1"/>
</dbReference>
<dbReference type="OrthoDB" id="7989657at2"/>
<proteinExistence type="inferred from homology"/>
<dbReference type="SUPFAM" id="SSF56784">
    <property type="entry name" value="HAD-like"/>
    <property type="match status" value="1"/>
</dbReference>
<keyword evidence="2 3" id="KW-0378">Hydrolase</keyword>
<keyword evidence="5" id="KW-1185">Reference proteome</keyword>
<dbReference type="InterPro" id="IPR006328">
    <property type="entry name" value="2-HAD"/>
</dbReference>
<evidence type="ECO:0000313" key="4">
    <source>
        <dbReference type="EMBL" id="SDF15092.1"/>
    </source>
</evidence>
<evidence type="ECO:0000256" key="2">
    <source>
        <dbReference type="ARBA" id="ARBA00022801"/>
    </source>
</evidence>
<dbReference type="SFLD" id="SFLDF00045">
    <property type="entry name" value="2-haloacid_dehalogenase"/>
    <property type="match status" value="1"/>
</dbReference>
<evidence type="ECO:0000313" key="5">
    <source>
        <dbReference type="Proteomes" id="UP000198615"/>
    </source>
</evidence>
<comment type="function">
    <text evidence="3">Catalyzes the hydrolytic dehalogenation of small (S)-2-haloalkanoic acids to yield the corresponding (R)-2-hydroxyalkanoic acids.</text>
</comment>
<dbReference type="PANTHER" id="PTHR43316:SF3">
    <property type="entry name" value="HALOACID DEHALOGENASE, TYPE II (AFU_ORTHOLOGUE AFUA_2G07750)-RELATED"/>
    <property type="match status" value="1"/>
</dbReference>
<name>A0A8G2F1F7_9PROT</name>
<dbReference type="Gene3D" id="1.10.150.240">
    <property type="entry name" value="Putative phosphatase, domain 2"/>
    <property type="match status" value="1"/>
</dbReference>
<dbReference type="RefSeq" id="WP_093147834.1">
    <property type="nucleotide sequence ID" value="NZ_FNBW01000001.1"/>
</dbReference>
<dbReference type="EMBL" id="FNBW01000001">
    <property type="protein sequence ID" value="SDF15092.1"/>
    <property type="molecule type" value="Genomic_DNA"/>
</dbReference>
<dbReference type="SFLD" id="SFLDG01135">
    <property type="entry name" value="C1.5.6:_HAD__Beta-PGM__Phospha"/>
    <property type="match status" value="1"/>
</dbReference>
<dbReference type="InterPro" id="IPR006439">
    <property type="entry name" value="HAD-SF_hydro_IA"/>
</dbReference>
<dbReference type="SFLD" id="SFLDG01129">
    <property type="entry name" value="C1.5:_HAD__Beta-PGM__Phosphata"/>
    <property type="match status" value="1"/>
</dbReference>
<dbReference type="Gene3D" id="3.40.50.1000">
    <property type="entry name" value="HAD superfamily/HAD-like"/>
    <property type="match status" value="1"/>
</dbReference>
<dbReference type="GO" id="GO:0018784">
    <property type="term" value="F:(S)-2-haloacid dehalogenase activity"/>
    <property type="evidence" value="ECO:0007669"/>
    <property type="project" value="UniProtKB-UniRule"/>
</dbReference>
<dbReference type="CDD" id="cd02588">
    <property type="entry name" value="HAD_L2-DEX"/>
    <property type="match status" value="1"/>
</dbReference>